<feature type="domain" description="Rhodanese" evidence="3">
    <location>
        <begin position="163"/>
        <end position="276"/>
    </location>
</feature>
<evidence type="ECO:0000256" key="1">
    <source>
        <dbReference type="ARBA" id="ARBA00022679"/>
    </source>
</evidence>
<evidence type="ECO:0000256" key="2">
    <source>
        <dbReference type="ARBA" id="ARBA00022737"/>
    </source>
</evidence>
<dbReference type="Gene3D" id="3.40.250.10">
    <property type="entry name" value="Rhodanese-like domain"/>
    <property type="match status" value="2"/>
</dbReference>
<dbReference type="PANTHER" id="PTHR11364">
    <property type="entry name" value="THIOSULFATE SULFERTANSFERASE"/>
    <property type="match status" value="1"/>
</dbReference>
<keyword evidence="2" id="KW-0677">Repeat</keyword>
<dbReference type="SUPFAM" id="SSF52821">
    <property type="entry name" value="Rhodanese/Cell cycle control phosphatase"/>
    <property type="match status" value="2"/>
</dbReference>
<proteinExistence type="predicted"/>
<accession>A0ABY7WM75</accession>
<dbReference type="CDD" id="cd01448">
    <property type="entry name" value="TST_Repeat_1"/>
    <property type="match status" value="1"/>
</dbReference>
<sequence>MTSIISATNLKALIGNENLLIIDATSGPRAKEIYTEKHLTGAQFVDLEKDLSTIDDPAHGGRHPLPSPQDFSKTLTNLRVHDDSHIVVYDRANGVNAAARFWWMARAAGLKNVQVLDGGFSAAEAMDIPIESGEITGLPQSSFCFDTWQLPTITRAEVEALTHDPKAVIIDVREEARYAGVTEPIDLIAGHIPSAINIPLANNLDSNGLFKDPQALYAYYKPFFVEADAQKRVVHCGSGVSACHTLLALDYAGFEMPHLYVGSWSEWSRNALPIATTAS</sequence>
<dbReference type="PANTHER" id="PTHR11364:SF27">
    <property type="entry name" value="SULFURTRANSFERASE"/>
    <property type="match status" value="1"/>
</dbReference>
<dbReference type="InterPro" id="IPR001763">
    <property type="entry name" value="Rhodanese-like_dom"/>
</dbReference>
<dbReference type="RefSeq" id="WP_274269405.1">
    <property type="nucleotide sequence ID" value="NZ_CP117880.1"/>
</dbReference>
<dbReference type="EMBL" id="CP117880">
    <property type="protein sequence ID" value="WDF70701.1"/>
    <property type="molecule type" value="Genomic_DNA"/>
</dbReference>
<gene>
    <name evidence="4" type="ORF">PQ465_10075</name>
</gene>
<keyword evidence="5" id="KW-1185">Reference proteome</keyword>
<evidence type="ECO:0000313" key="5">
    <source>
        <dbReference type="Proteomes" id="UP001221558"/>
    </source>
</evidence>
<dbReference type="PROSITE" id="PS50206">
    <property type="entry name" value="RHODANESE_3"/>
    <property type="match status" value="2"/>
</dbReference>
<protein>
    <submittedName>
        <fullName evidence="4">Sulfurtransferase</fullName>
    </submittedName>
</protein>
<evidence type="ECO:0000313" key="4">
    <source>
        <dbReference type="EMBL" id="WDF70701.1"/>
    </source>
</evidence>
<keyword evidence="1" id="KW-0808">Transferase</keyword>
<dbReference type="Pfam" id="PF00581">
    <property type="entry name" value="Rhodanese"/>
    <property type="match status" value="2"/>
</dbReference>
<evidence type="ECO:0000259" key="3">
    <source>
        <dbReference type="PROSITE" id="PS50206"/>
    </source>
</evidence>
<feature type="domain" description="Rhodanese" evidence="3">
    <location>
        <begin position="15"/>
        <end position="132"/>
    </location>
</feature>
<name>A0ABY7WM75_9SPHI</name>
<dbReference type="InterPro" id="IPR045078">
    <property type="entry name" value="TST/MPST-like"/>
</dbReference>
<dbReference type="CDD" id="cd01449">
    <property type="entry name" value="TST_Repeat_2"/>
    <property type="match status" value="1"/>
</dbReference>
<organism evidence="4 5">
    <name type="scientific">Sphingobacterium oryzagri</name>
    <dbReference type="NCBI Taxonomy" id="3025669"/>
    <lineage>
        <taxon>Bacteria</taxon>
        <taxon>Pseudomonadati</taxon>
        <taxon>Bacteroidota</taxon>
        <taxon>Sphingobacteriia</taxon>
        <taxon>Sphingobacteriales</taxon>
        <taxon>Sphingobacteriaceae</taxon>
        <taxon>Sphingobacterium</taxon>
    </lineage>
</organism>
<dbReference type="SMART" id="SM00450">
    <property type="entry name" value="RHOD"/>
    <property type="match status" value="2"/>
</dbReference>
<dbReference type="Proteomes" id="UP001221558">
    <property type="component" value="Chromosome"/>
</dbReference>
<reference evidence="4 5" key="1">
    <citation type="submission" date="2023-02" db="EMBL/GenBank/DDBJ databases">
        <title>Genome sequence of Sphingobacterium sp. KACC 22765.</title>
        <authorList>
            <person name="Kim S."/>
            <person name="Heo J."/>
            <person name="Kwon S.-W."/>
        </authorList>
    </citation>
    <scope>NUCLEOTIDE SEQUENCE [LARGE SCALE GENOMIC DNA]</scope>
    <source>
        <strain evidence="4 5">KACC 22765</strain>
    </source>
</reference>
<dbReference type="InterPro" id="IPR036873">
    <property type="entry name" value="Rhodanese-like_dom_sf"/>
</dbReference>